<dbReference type="NCBIfam" id="TIGR04335">
    <property type="entry name" value="AmmeMemoSam_A"/>
    <property type="match status" value="1"/>
</dbReference>
<feature type="domain" description="AMMECR1" evidence="1">
    <location>
        <begin position="357"/>
        <end position="500"/>
    </location>
</feature>
<dbReference type="KEGG" id="lcal:ATTO_02760"/>
<protein>
    <recommendedName>
        <fullName evidence="5">AMMECR1 domain-containing protein</fullName>
    </recommendedName>
</protein>
<reference evidence="3" key="1">
    <citation type="submission" date="2021-11" db="EMBL/GenBank/DDBJ databases">
        <title>Complete genome sequence of Atopobiaceae bacterium TOC12.</title>
        <authorList>
            <person name="Morinaga K."/>
            <person name="Kusada H."/>
            <person name="Tamaki H."/>
        </authorList>
    </citation>
    <scope>NUCLEOTIDE SEQUENCE</scope>
    <source>
        <strain evidence="3">TOC12</strain>
    </source>
</reference>
<dbReference type="InterPro" id="IPR004183">
    <property type="entry name" value="Xdiol_dOase_suB"/>
</dbReference>
<organism evidence="3 4">
    <name type="scientific">Leptogranulimonas caecicola</name>
    <dbReference type="NCBI Taxonomy" id="2894156"/>
    <lineage>
        <taxon>Bacteria</taxon>
        <taxon>Bacillati</taxon>
        <taxon>Actinomycetota</taxon>
        <taxon>Coriobacteriia</taxon>
        <taxon>Coriobacteriales</taxon>
        <taxon>Kribbibacteriaceae</taxon>
        <taxon>Leptogranulimonas</taxon>
    </lineage>
</organism>
<dbReference type="GO" id="GO:0016702">
    <property type="term" value="F:oxidoreductase activity, acting on single donors with incorporation of molecular oxygen, incorporation of two atoms of oxygen"/>
    <property type="evidence" value="ECO:0007669"/>
    <property type="project" value="UniProtKB-ARBA"/>
</dbReference>
<dbReference type="InterPro" id="IPR023473">
    <property type="entry name" value="AMMECR1"/>
</dbReference>
<dbReference type="AlphaFoldDB" id="A0AAU9CA91"/>
<dbReference type="GO" id="GO:0008198">
    <property type="term" value="F:ferrous iron binding"/>
    <property type="evidence" value="ECO:0007669"/>
    <property type="project" value="InterPro"/>
</dbReference>
<feature type="domain" description="Extradiol ring-cleavage dioxygenase class III enzyme subunit B" evidence="2">
    <location>
        <begin position="28"/>
        <end position="286"/>
    </location>
</feature>
<dbReference type="InterPro" id="IPR027485">
    <property type="entry name" value="AMMECR1_N"/>
</dbReference>
<dbReference type="PANTHER" id="PTHR13016">
    <property type="entry name" value="AMMECR1 HOMOLOG"/>
    <property type="match status" value="1"/>
</dbReference>
<dbReference type="Pfam" id="PF01871">
    <property type="entry name" value="AMMECR1"/>
    <property type="match status" value="1"/>
</dbReference>
<dbReference type="Pfam" id="PF02900">
    <property type="entry name" value="LigB"/>
    <property type="match status" value="1"/>
</dbReference>
<dbReference type="Proteomes" id="UP001431186">
    <property type="component" value="Chromosome"/>
</dbReference>
<dbReference type="InterPro" id="IPR036071">
    <property type="entry name" value="AMMECR1_dom_sf"/>
</dbReference>
<evidence type="ECO:0008006" key="5">
    <source>
        <dbReference type="Google" id="ProtNLM"/>
    </source>
</evidence>
<dbReference type="PANTHER" id="PTHR13016:SF0">
    <property type="entry name" value="AMME SYNDROME CANDIDATE GENE 1 PROTEIN"/>
    <property type="match status" value="1"/>
</dbReference>
<dbReference type="InterPro" id="IPR002733">
    <property type="entry name" value="AMMECR1_domain"/>
</dbReference>
<evidence type="ECO:0000259" key="1">
    <source>
        <dbReference type="Pfam" id="PF01871"/>
    </source>
</evidence>
<dbReference type="Gene3D" id="3.30.700.20">
    <property type="entry name" value="Hypothetical protein ph0010, domain 1"/>
    <property type="match status" value="1"/>
</dbReference>
<name>A0AAU9CA91_9ACTN</name>
<dbReference type="InterPro" id="IPR027623">
    <property type="entry name" value="AmmeMemoSam_A"/>
</dbReference>
<dbReference type="EMBL" id="AP025285">
    <property type="protein sequence ID" value="BDC90404.1"/>
    <property type="molecule type" value="Genomic_DNA"/>
</dbReference>
<gene>
    <name evidence="3" type="ORF">ATTO_02760</name>
</gene>
<sequence>MAPIRTASKSLPHITFFREAPFMPLTQAFAVPHPPLIIPQVGQGREKAIQATIDAYDAVGKAIAQDAPDTVVISSPHAPLYGDYLQISTGEGAYGSFASFGAPQVTASIDYDQEMVSTLCDAAQAAGLAAGPLGRQNPELDHATLIPVYFIQKHWPANKPAPRYVRLSLSGLSPKDHYRLGELVRQAAQELDRSMVFVASGDLSHKLADEGPYGFAPEGPEFDALVCESFESADFLRLLLVSPDFAERAGECGLRSFQIMAGALDATPLDASLMSYEGPYGVGYAVASFTPDGSAGSAPERAFGKDYDTARRAELEDIAAHEDTYCALARLSLESAVRGQGAPSDAAAQAIVAAKDASQASLEALELPGACFVSLKKDGRLRGCIGTLSPVQPNLAAEIMANAISAALHDPRFSPVTPEELPELIYDVDVLSQPEPVSSTLELDCTRYGVIVSTSDGRRGVLLPDLAGVDSVDEQLSIAASKGGIDLSRDRVSIQRFQVVRHV</sequence>
<keyword evidence="4" id="KW-1185">Reference proteome</keyword>
<evidence type="ECO:0000313" key="3">
    <source>
        <dbReference type="EMBL" id="BDC90404.1"/>
    </source>
</evidence>
<dbReference type="SUPFAM" id="SSF143447">
    <property type="entry name" value="AMMECR1-like"/>
    <property type="match status" value="1"/>
</dbReference>
<evidence type="ECO:0000259" key="2">
    <source>
        <dbReference type="Pfam" id="PF02900"/>
    </source>
</evidence>
<accession>A0AAU9CA91</accession>
<dbReference type="SUPFAM" id="SSF53213">
    <property type="entry name" value="LigB-like"/>
    <property type="match status" value="1"/>
</dbReference>
<evidence type="ECO:0000313" key="4">
    <source>
        <dbReference type="Proteomes" id="UP001431186"/>
    </source>
</evidence>
<proteinExistence type="predicted"/>
<dbReference type="Gene3D" id="3.40.830.10">
    <property type="entry name" value="LigB-like"/>
    <property type="match status" value="1"/>
</dbReference>
<dbReference type="CDD" id="cd07951">
    <property type="entry name" value="ED_3B_N_AMMECR1"/>
    <property type="match status" value="1"/>
</dbReference>